<dbReference type="Pfam" id="PF25527">
    <property type="entry name" value="GBD-like_ZMIZ1_ZMIZ2"/>
    <property type="match status" value="1"/>
</dbReference>
<dbReference type="PROSITE" id="PS51044">
    <property type="entry name" value="ZF_SP_RING"/>
    <property type="match status" value="1"/>
</dbReference>
<dbReference type="GO" id="GO:0016925">
    <property type="term" value="P:protein sumoylation"/>
    <property type="evidence" value="ECO:0007669"/>
    <property type="project" value="TreeGrafter"/>
</dbReference>
<evidence type="ECO:0000313" key="7">
    <source>
        <dbReference type="EMBL" id="JAV06186.1"/>
    </source>
</evidence>
<proteinExistence type="predicted"/>
<dbReference type="GO" id="GO:0006357">
    <property type="term" value="P:regulation of transcription by RNA polymerase II"/>
    <property type="evidence" value="ECO:0007669"/>
    <property type="project" value="TreeGrafter"/>
</dbReference>
<dbReference type="EMBL" id="GFDF01007898">
    <property type="protein sequence ID" value="JAV06186.1"/>
    <property type="molecule type" value="Transcribed_RNA"/>
</dbReference>
<dbReference type="InterPro" id="IPR057847">
    <property type="entry name" value="ZMIZ1/ZMIZ2_GBD-like"/>
</dbReference>
<dbReference type="InterPro" id="IPR013083">
    <property type="entry name" value="Znf_RING/FYVE/PHD"/>
</dbReference>
<feature type="region of interest" description="Disordered" evidence="5">
    <location>
        <begin position="843"/>
        <end position="871"/>
    </location>
</feature>
<evidence type="ECO:0000256" key="3">
    <source>
        <dbReference type="ARBA" id="ARBA00022833"/>
    </source>
</evidence>
<feature type="compositionally biased region" description="Polar residues" evidence="5">
    <location>
        <begin position="503"/>
        <end position="516"/>
    </location>
</feature>
<dbReference type="AlphaFoldDB" id="A0A1L8DIB2"/>
<feature type="region of interest" description="Disordered" evidence="5">
    <location>
        <begin position="683"/>
        <end position="707"/>
    </location>
</feature>
<feature type="domain" description="SP-RING-type" evidence="6">
    <location>
        <begin position="507"/>
        <end position="588"/>
    </location>
</feature>
<feature type="compositionally biased region" description="Polar residues" evidence="5">
    <location>
        <begin position="738"/>
        <end position="776"/>
    </location>
</feature>
<accession>A0A1L8DIB2</accession>
<evidence type="ECO:0000256" key="1">
    <source>
        <dbReference type="ARBA" id="ARBA00022723"/>
    </source>
</evidence>
<sequence length="871" mass="95906">MNTQLGTESPMGKDQLPPARNYGDPSMGYQQQGNPYGQQQQFQGQTQFAQGMMDEHQMHQFAGQQQGMYPQQVRQNVYGGFGAQGGTMMMQGRDQYGNMGTYPAGGGNQFIPNSAQNMGMQQMEMSYNAGKQEMMPMTQMPQGHMGQNVMQQMSQMVDMNPMAKMQGMANGYHQSRRMTPYPAPMMHNTQKRGGMYPMGQQNVPMGQMQQFAQQQHFVQQQPQYGRIQGPMHTNYGRSPMMGQQQTQRVSSAIPYASPPYTQGTGSPQYSNPTGTPLQTNFQPNMQQSMQPDVRLGYQHSPVPGNPTPPLTPAALMTPYISPNPDVKPPINPNDEMRLTFPVRDGIILQPFRLEHNLAVSNHVFQLKPNVYGTLMSRADLELQLKCFHHEDRQMNTNWPASVQVSANAIPLIIDRGEPKMSHRPLYLKAVCQPGRNTIQITVSACCCSHLFVLQLVHRPSIRHVLQGLLRRNLLAAEHCVNKIKCHFQQLAATNRPPDGDAANPQNGDNTSESQSQTVTLKCPITFKKISLPARGQECRHLACFDLESYLQINCERGNWRCPICNKSALTETLEVDQYMWAILNSLSTQDVDEVIIDNGANWKAVRKNVAITKPENDAENKQMNSKVMSPGSTILPTWDNTQAMSPYMCPDMNTIASGSMMTSGTSGVNRNSQDNFFGTSDSGNFHLNSDMGGGAQQGNPLAKLTDSVNSLDPLDAMEKTLNEKMPPTPGSITCPLTPGSSQHNNSGEMTPTKPPQVSSNRPNSAQQTQQHSTNVRKGTDTEAAATGGVGGVLPEANFSAPDITYKQGVLQAVIDGEANPDLNLQLLSDSNIDAMELLSYLDHPTKDLNTPPSSGSSNNPNNDDLLASLFD</sequence>
<feature type="region of interest" description="Disordered" evidence="5">
    <location>
        <begin position="496"/>
        <end position="516"/>
    </location>
</feature>
<name>A0A1L8DIB2_9DIPT</name>
<evidence type="ECO:0000256" key="2">
    <source>
        <dbReference type="ARBA" id="ARBA00022771"/>
    </source>
</evidence>
<keyword evidence="1" id="KW-0479">Metal-binding</keyword>
<keyword evidence="3" id="KW-0862">Zinc</keyword>
<reference evidence="7" key="1">
    <citation type="submission" date="2016-12" db="EMBL/GenBank/DDBJ databases">
        <title>An insight into the sialome and mialome of the sand fly, Nyssomyia neivai.</title>
        <authorList>
            <person name="Sebastian V."/>
            <person name="Goulart T.M."/>
            <person name="Oliveira W."/>
            <person name="Calvo E."/>
            <person name="Oliveira L.F."/>
            <person name="Pinto M.C."/>
            <person name="Rosselino A.M."/>
            <person name="Ribeiro J.M."/>
        </authorList>
    </citation>
    <scope>NUCLEOTIDE SEQUENCE</scope>
</reference>
<feature type="compositionally biased region" description="Low complexity" evidence="5">
    <location>
        <begin position="28"/>
        <end position="44"/>
    </location>
</feature>
<dbReference type="GO" id="GO:0000785">
    <property type="term" value="C:chromatin"/>
    <property type="evidence" value="ECO:0007669"/>
    <property type="project" value="TreeGrafter"/>
</dbReference>
<dbReference type="PANTHER" id="PTHR10782">
    <property type="entry name" value="ZINC FINGER MIZ DOMAIN-CONTAINING PROTEIN"/>
    <property type="match status" value="1"/>
</dbReference>
<feature type="region of interest" description="Disordered" evidence="5">
    <location>
        <begin position="721"/>
        <end position="788"/>
    </location>
</feature>
<feature type="compositionally biased region" description="Low complexity" evidence="5">
    <location>
        <begin position="851"/>
        <end position="862"/>
    </location>
</feature>
<dbReference type="Gene3D" id="3.30.40.10">
    <property type="entry name" value="Zinc/RING finger domain, C3HC4 (zinc finger)"/>
    <property type="match status" value="1"/>
</dbReference>
<evidence type="ECO:0000256" key="5">
    <source>
        <dbReference type="SAM" id="MobiDB-lite"/>
    </source>
</evidence>
<organism evidence="7">
    <name type="scientific">Nyssomyia neivai</name>
    <dbReference type="NCBI Taxonomy" id="330878"/>
    <lineage>
        <taxon>Eukaryota</taxon>
        <taxon>Metazoa</taxon>
        <taxon>Ecdysozoa</taxon>
        <taxon>Arthropoda</taxon>
        <taxon>Hexapoda</taxon>
        <taxon>Insecta</taxon>
        <taxon>Pterygota</taxon>
        <taxon>Neoptera</taxon>
        <taxon>Endopterygota</taxon>
        <taxon>Diptera</taxon>
        <taxon>Nematocera</taxon>
        <taxon>Psychodoidea</taxon>
        <taxon>Psychodidae</taxon>
        <taxon>Nyssomyia</taxon>
    </lineage>
</organism>
<evidence type="ECO:0000259" key="6">
    <source>
        <dbReference type="PROSITE" id="PS51044"/>
    </source>
</evidence>
<feature type="region of interest" description="Disordered" evidence="5">
    <location>
        <begin position="1"/>
        <end position="44"/>
    </location>
</feature>
<dbReference type="GO" id="GO:0061665">
    <property type="term" value="F:SUMO ligase activity"/>
    <property type="evidence" value="ECO:0007669"/>
    <property type="project" value="TreeGrafter"/>
</dbReference>
<dbReference type="Pfam" id="PF02891">
    <property type="entry name" value="zf-MIZ"/>
    <property type="match status" value="1"/>
</dbReference>
<dbReference type="PANTHER" id="PTHR10782:SF4">
    <property type="entry name" value="TONALLI, ISOFORM E"/>
    <property type="match status" value="1"/>
</dbReference>
<dbReference type="InterPro" id="IPR004181">
    <property type="entry name" value="Znf_MIZ"/>
</dbReference>
<dbReference type="GO" id="GO:0003712">
    <property type="term" value="F:transcription coregulator activity"/>
    <property type="evidence" value="ECO:0007669"/>
    <property type="project" value="TreeGrafter"/>
</dbReference>
<protein>
    <submittedName>
        <fullName evidence="7">Putative zn-finger transcription factor</fullName>
    </submittedName>
</protein>
<keyword evidence="2 4" id="KW-0863">Zinc-finger</keyword>
<dbReference type="GO" id="GO:0008270">
    <property type="term" value="F:zinc ion binding"/>
    <property type="evidence" value="ECO:0007669"/>
    <property type="project" value="UniProtKB-KW"/>
</dbReference>
<evidence type="ECO:0000256" key="4">
    <source>
        <dbReference type="PROSITE-ProRule" id="PRU00452"/>
    </source>
</evidence>